<accession>A0A2X4UGV4</accession>
<gene>
    <name evidence="1" type="ORF">NCTC10994_03808</name>
</gene>
<dbReference type="RefSeq" id="WP_072699541.1">
    <property type="nucleotide sequence ID" value="NZ_JAFBBL010000001.1"/>
</dbReference>
<name>A0A2X4UGV4_9NOCA</name>
<dbReference type="STRING" id="1219011.GCA_001895045_01599"/>
<sequence length="101" mass="10518">MADTIRADIDELLSLSKDFQGIAGRIGRIDTRSISVGAAEGFPGGAAVVEALAAVESASQRAVSLLADRAWSTSDTIDRVAADYENTDEYFAAGLAQAVPE</sequence>
<evidence type="ECO:0000313" key="2">
    <source>
        <dbReference type="Proteomes" id="UP000249091"/>
    </source>
</evidence>
<evidence type="ECO:0000313" key="1">
    <source>
        <dbReference type="EMBL" id="SQI37889.1"/>
    </source>
</evidence>
<organism evidence="1 2">
    <name type="scientific">Rhodococcus coprophilus</name>
    <dbReference type="NCBI Taxonomy" id="38310"/>
    <lineage>
        <taxon>Bacteria</taxon>
        <taxon>Bacillati</taxon>
        <taxon>Actinomycetota</taxon>
        <taxon>Actinomycetes</taxon>
        <taxon>Mycobacteriales</taxon>
        <taxon>Nocardiaceae</taxon>
        <taxon>Rhodococcus</taxon>
    </lineage>
</organism>
<evidence type="ECO:0008006" key="3">
    <source>
        <dbReference type="Google" id="ProtNLM"/>
    </source>
</evidence>
<keyword evidence="2" id="KW-1185">Reference proteome</keyword>
<dbReference type="EMBL" id="LS483468">
    <property type="protein sequence ID" value="SQI37889.1"/>
    <property type="molecule type" value="Genomic_DNA"/>
</dbReference>
<dbReference type="Proteomes" id="UP000249091">
    <property type="component" value="Chromosome 1"/>
</dbReference>
<reference evidence="1 2" key="1">
    <citation type="submission" date="2018-06" db="EMBL/GenBank/DDBJ databases">
        <authorList>
            <consortium name="Pathogen Informatics"/>
            <person name="Doyle S."/>
        </authorList>
    </citation>
    <scope>NUCLEOTIDE SEQUENCE [LARGE SCALE GENOMIC DNA]</scope>
    <source>
        <strain evidence="1 2">NCTC10994</strain>
    </source>
</reference>
<protein>
    <recommendedName>
        <fullName evidence="3">Excreted virulence factor EspC, type VII ESX diderm</fullName>
    </recommendedName>
</protein>
<dbReference type="KEGG" id="rcr:NCTC10994_03808"/>
<dbReference type="AlphaFoldDB" id="A0A2X4UGV4"/>
<proteinExistence type="predicted"/>